<evidence type="ECO:0000313" key="1">
    <source>
        <dbReference type="EMBL" id="VDN21768.1"/>
    </source>
</evidence>
<keyword evidence="2" id="KW-1185">Reference proteome</keyword>
<dbReference type="Proteomes" id="UP000281553">
    <property type="component" value="Unassembled WGS sequence"/>
</dbReference>
<dbReference type="AlphaFoldDB" id="A0A3P7MH02"/>
<proteinExistence type="predicted"/>
<accession>A0A3P7MH02</accession>
<organism evidence="1 2">
    <name type="scientific">Dibothriocephalus latus</name>
    <name type="common">Fish tapeworm</name>
    <name type="synonym">Diphyllobothrium latum</name>
    <dbReference type="NCBI Taxonomy" id="60516"/>
    <lineage>
        <taxon>Eukaryota</taxon>
        <taxon>Metazoa</taxon>
        <taxon>Spiralia</taxon>
        <taxon>Lophotrochozoa</taxon>
        <taxon>Platyhelminthes</taxon>
        <taxon>Cestoda</taxon>
        <taxon>Eucestoda</taxon>
        <taxon>Diphyllobothriidea</taxon>
        <taxon>Diphyllobothriidae</taxon>
        <taxon>Dibothriocephalus</taxon>
    </lineage>
</organism>
<name>A0A3P7MH02_DIBLA</name>
<dbReference type="EMBL" id="UYRU01072054">
    <property type="protein sequence ID" value="VDN21768.1"/>
    <property type="molecule type" value="Genomic_DNA"/>
</dbReference>
<gene>
    <name evidence="1" type="ORF">DILT_LOCUS13905</name>
</gene>
<protein>
    <submittedName>
        <fullName evidence="1">Uncharacterized protein</fullName>
    </submittedName>
</protein>
<evidence type="ECO:0000313" key="2">
    <source>
        <dbReference type="Proteomes" id="UP000281553"/>
    </source>
</evidence>
<sequence length="124" mass="13785">MGSGERPRRIIRESTFTIIQRKSPRFLKIVVDRVENDGQTVSSSGSCSLPTRMLPPFPVDFFSSRMHTSAKTSPLAKLQLSMSPSSLSDLHRKADERQRLLSLVDLNTAASRDSCFDSTGDENP</sequence>
<reference evidence="1 2" key="1">
    <citation type="submission" date="2018-11" db="EMBL/GenBank/DDBJ databases">
        <authorList>
            <consortium name="Pathogen Informatics"/>
        </authorList>
    </citation>
    <scope>NUCLEOTIDE SEQUENCE [LARGE SCALE GENOMIC DNA]</scope>
</reference>